<protein>
    <recommendedName>
        <fullName evidence="3">DUF2237 domain-containing protein</fullName>
    </recommendedName>
</protein>
<name>A0A1M5FH70_9FLAO</name>
<dbReference type="EMBL" id="FQWE01000002">
    <property type="protein sequence ID" value="SHF90834.1"/>
    <property type="molecule type" value="Genomic_DNA"/>
</dbReference>
<evidence type="ECO:0008006" key="3">
    <source>
        <dbReference type="Google" id="ProtNLM"/>
    </source>
</evidence>
<dbReference type="PANTHER" id="PTHR37466">
    <property type="entry name" value="SLR1628 PROTEIN"/>
    <property type="match status" value="1"/>
</dbReference>
<dbReference type="PANTHER" id="PTHR37466:SF1">
    <property type="entry name" value="SLR1628 PROTEIN"/>
    <property type="match status" value="1"/>
</dbReference>
<organism evidence="1 2">
    <name type="scientific">Flavobacterium segetis</name>
    <dbReference type="NCBI Taxonomy" id="271157"/>
    <lineage>
        <taxon>Bacteria</taxon>
        <taxon>Pseudomonadati</taxon>
        <taxon>Bacteroidota</taxon>
        <taxon>Flavobacteriia</taxon>
        <taxon>Flavobacteriales</taxon>
        <taxon>Flavobacteriaceae</taxon>
        <taxon>Flavobacterium</taxon>
    </lineage>
</organism>
<evidence type="ECO:0000313" key="2">
    <source>
        <dbReference type="Proteomes" id="UP000184036"/>
    </source>
</evidence>
<keyword evidence="2" id="KW-1185">Reference proteome</keyword>
<gene>
    <name evidence="1" type="ORF">SAMN05444396_102388</name>
</gene>
<dbReference type="Gene3D" id="3.30.56.110">
    <property type="entry name" value="Protein of unknown function DUF2237"/>
    <property type="match status" value="1"/>
</dbReference>
<dbReference type="AlphaFoldDB" id="A0A1M5FH70"/>
<dbReference type="Proteomes" id="UP000184036">
    <property type="component" value="Unassembled WGS sequence"/>
</dbReference>
<dbReference type="Pfam" id="PF09996">
    <property type="entry name" value="DUF2237"/>
    <property type="match status" value="1"/>
</dbReference>
<reference evidence="2" key="1">
    <citation type="submission" date="2016-11" db="EMBL/GenBank/DDBJ databases">
        <authorList>
            <person name="Varghese N."/>
            <person name="Submissions S."/>
        </authorList>
    </citation>
    <scope>NUCLEOTIDE SEQUENCE [LARGE SCALE GENOMIC DNA]</scope>
    <source>
        <strain evidence="2">DSM 19741</strain>
    </source>
</reference>
<proteinExistence type="predicted"/>
<evidence type="ECO:0000313" key="1">
    <source>
        <dbReference type="EMBL" id="SHF90834.1"/>
    </source>
</evidence>
<sequence>MKIMKKEILFFLFVLTITLGQNEEVQKNCLITKETTISTLNKNKMRKQEKNVLGTALEMASLEPITGFYRDGFCSTGDADTGIHVVAAVLTTEFLNYSKSKGNDLVTPNLEYNFPGLKSGDVWCLCANRWKEALKAGVAPPVILKATNEKALGIISLDDLKLHVVK</sequence>
<accession>A0A1M5FH70</accession>
<dbReference type="InterPro" id="IPR018714">
    <property type="entry name" value="DUF2237"/>
</dbReference>